<dbReference type="Proteomes" id="UP000240859">
    <property type="component" value="Unassembled WGS sequence"/>
</dbReference>
<dbReference type="InterPro" id="IPR000182">
    <property type="entry name" value="GNAT_dom"/>
</dbReference>
<keyword evidence="3" id="KW-1185">Reference proteome</keyword>
<proteinExistence type="predicted"/>
<feature type="domain" description="N-acetyltransferase" evidence="1">
    <location>
        <begin position="3"/>
        <end position="173"/>
    </location>
</feature>
<dbReference type="EMBL" id="PZFR01000187">
    <property type="protein sequence ID" value="PTI63964.1"/>
    <property type="molecule type" value="Genomic_DNA"/>
</dbReference>
<dbReference type="RefSeq" id="WP_107601451.1">
    <property type="nucleotide sequence ID" value="NZ_PZFR01000187.1"/>
</dbReference>
<name>A0ABX5IJB6_9STAP</name>
<dbReference type="Pfam" id="PF00583">
    <property type="entry name" value="Acetyltransf_1"/>
    <property type="match status" value="1"/>
</dbReference>
<evidence type="ECO:0000313" key="2">
    <source>
        <dbReference type="EMBL" id="PTI63964.1"/>
    </source>
</evidence>
<reference evidence="2 3" key="1">
    <citation type="journal article" date="2016" name="Front. Microbiol.">
        <title>Comprehensive Phylogenetic Analysis of Bovine Non-aureus Staphylococci Species Based on Whole-Genome Sequencing.</title>
        <authorList>
            <person name="Naushad S."/>
            <person name="Barkema H.W."/>
            <person name="Luby C."/>
            <person name="Condas L.A."/>
            <person name="Nobrega D.B."/>
            <person name="Carson D.A."/>
            <person name="De Buck J."/>
        </authorList>
    </citation>
    <scope>NUCLEOTIDE SEQUENCE [LARGE SCALE GENOMIC DNA]</scope>
    <source>
        <strain evidence="2 3">SNUC 1084</strain>
    </source>
</reference>
<organism evidence="2 3">
    <name type="scientific">Staphylococcus succinus</name>
    <dbReference type="NCBI Taxonomy" id="61015"/>
    <lineage>
        <taxon>Bacteria</taxon>
        <taxon>Bacillati</taxon>
        <taxon>Bacillota</taxon>
        <taxon>Bacilli</taxon>
        <taxon>Bacillales</taxon>
        <taxon>Staphylococcaceae</taxon>
        <taxon>Staphylococcus</taxon>
    </lineage>
</organism>
<evidence type="ECO:0000259" key="1">
    <source>
        <dbReference type="PROSITE" id="PS51186"/>
    </source>
</evidence>
<sequence>MSYSIEKVKLSEVEQLQNLAIQTFKNTFKDEEQYTDEDFSHYFANAYSVKQLTSELLNEHAFTYFYKENEEIVGYFKLNINDAQTEKMGDTYLELQRIYFLPHAQGSGRGKHVFEFAIQKAKELNKIKIWLGVYEKNKQAFEFYKKQGLNVTGTHYFYTGSVEDVDLIMEKAL</sequence>
<protein>
    <submittedName>
        <fullName evidence="2">GNAT family N-acetyltransferase</fullName>
    </submittedName>
</protein>
<dbReference type="PROSITE" id="PS51186">
    <property type="entry name" value="GNAT"/>
    <property type="match status" value="1"/>
</dbReference>
<accession>A0ABX5IJB6</accession>
<dbReference type="InterPro" id="IPR016181">
    <property type="entry name" value="Acyl_CoA_acyltransferase"/>
</dbReference>
<dbReference type="SUPFAM" id="SSF55729">
    <property type="entry name" value="Acyl-CoA N-acyltransferases (Nat)"/>
    <property type="match status" value="1"/>
</dbReference>
<gene>
    <name evidence="2" type="ORF">BU057_13595</name>
</gene>
<dbReference type="Gene3D" id="3.40.630.30">
    <property type="match status" value="1"/>
</dbReference>
<evidence type="ECO:0000313" key="3">
    <source>
        <dbReference type="Proteomes" id="UP000240859"/>
    </source>
</evidence>
<comment type="caution">
    <text evidence="2">The sequence shown here is derived from an EMBL/GenBank/DDBJ whole genome shotgun (WGS) entry which is preliminary data.</text>
</comment>
<dbReference type="CDD" id="cd04301">
    <property type="entry name" value="NAT_SF"/>
    <property type="match status" value="1"/>
</dbReference>